<protein>
    <submittedName>
        <fullName evidence="2">Uncharacterized protein</fullName>
    </submittedName>
</protein>
<gene>
    <name evidence="2" type="ORF">SAMN06296416_104158</name>
</gene>
<organism evidence="2 3">
    <name type="scientific">Pseudoxanthomonas wuyuanensis</name>
    <dbReference type="NCBI Taxonomy" id="1073196"/>
    <lineage>
        <taxon>Bacteria</taxon>
        <taxon>Pseudomonadati</taxon>
        <taxon>Pseudomonadota</taxon>
        <taxon>Gammaproteobacteria</taxon>
        <taxon>Lysobacterales</taxon>
        <taxon>Lysobacteraceae</taxon>
        <taxon>Pseudoxanthomonas</taxon>
    </lineage>
</organism>
<feature type="region of interest" description="Disordered" evidence="1">
    <location>
        <begin position="1"/>
        <end position="24"/>
    </location>
</feature>
<evidence type="ECO:0000256" key="1">
    <source>
        <dbReference type="SAM" id="MobiDB-lite"/>
    </source>
</evidence>
<dbReference type="EMBL" id="OCND01000004">
    <property type="protein sequence ID" value="SOD54551.1"/>
    <property type="molecule type" value="Genomic_DNA"/>
</dbReference>
<accession>A0A286D7B0</accession>
<reference evidence="2 3" key="1">
    <citation type="submission" date="2017-09" db="EMBL/GenBank/DDBJ databases">
        <authorList>
            <person name="Ehlers B."/>
            <person name="Leendertz F.H."/>
        </authorList>
    </citation>
    <scope>NUCLEOTIDE SEQUENCE [LARGE SCALE GENOMIC DNA]</scope>
    <source>
        <strain evidence="2 3">CGMCC 1.10978</strain>
    </source>
</reference>
<dbReference type="AlphaFoldDB" id="A0A286D7B0"/>
<keyword evidence="3" id="KW-1185">Reference proteome</keyword>
<feature type="region of interest" description="Disordered" evidence="1">
    <location>
        <begin position="159"/>
        <end position="184"/>
    </location>
</feature>
<evidence type="ECO:0000313" key="2">
    <source>
        <dbReference type="EMBL" id="SOD54551.1"/>
    </source>
</evidence>
<proteinExistence type="predicted"/>
<dbReference type="Proteomes" id="UP000219374">
    <property type="component" value="Unassembled WGS sequence"/>
</dbReference>
<name>A0A286D7B0_9GAMM</name>
<feature type="compositionally biased region" description="Basic and acidic residues" evidence="1">
    <location>
        <begin position="12"/>
        <end position="24"/>
    </location>
</feature>
<evidence type="ECO:0000313" key="3">
    <source>
        <dbReference type="Proteomes" id="UP000219374"/>
    </source>
</evidence>
<sequence>MALSLGSCGRADAPEPLHSLDDPRLRDGGLPHAWVVTLDMDLTPAQQRALDAAAAGDAMPLSLAGASRVGDDIVLVRLRDHLPAGVSPAQAREWTYARDCRSGQARLLGAGTGPGAGLPGRLDPVPLAEPPAGERRRLLDLACRYRTQCELQLRDNPCERVRRQDAPAPMPAAADEASTGSQRQ</sequence>